<evidence type="ECO:0000313" key="1">
    <source>
        <dbReference type="EMBL" id="MFC5500907.1"/>
    </source>
</evidence>
<dbReference type="Proteomes" id="UP001596039">
    <property type="component" value="Unassembled WGS sequence"/>
</dbReference>
<name>A0ABW0NLJ5_9MICO</name>
<comment type="caution">
    <text evidence="1">The sequence shown here is derived from an EMBL/GenBank/DDBJ whole genome shotgun (WGS) entry which is preliminary data.</text>
</comment>
<protein>
    <submittedName>
        <fullName evidence="1">Uncharacterized protein</fullName>
    </submittedName>
</protein>
<keyword evidence="2" id="KW-1185">Reference proteome</keyword>
<gene>
    <name evidence="1" type="ORF">ACFPJ4_01490</name>
</gene>
<proteinExistence type="predicted"/>
<dbReference type="RefSeq" id="WP_386738516.1">
    <property type="nucleotide sequence ID" value="NZ_JBHSMG010000001.1"/>
</dbReference>
<reference evidence="2" key="1">
    <citation type="journal article" date="2019" name="Int. J. Syst. Evol. Microbiol.">
        <title>The Global Catalogue of Microorganisms (GCM) 10K type strain sequencing project: providing services to taxonomists for standard genome sequencing and annotation.</title>
        <authorList>
            <consortium name="The Broad Institute Genomics Platform"/>
            <consortium name="The Broad Institute Genome Sequencing Center for Infectious Disease"/>
            <person name="Wu L."/>
            <person name="Ma J."/>
        </authorList>
    </citation>
    <scope>NUCLEOTIDE SEQUENCE [LARGE SCALE GENOMIC DNA]</scope>
    <source>
        <strain evidence="2">CGMCC 4.6997</strain>
    </source>
</reference>
<sequence>MAFRYPVVVVGVADRARWSAAVDVAQPFADPVAGLTAELETPDA</sequence>
<evidence type="ECO:0000313" key="2">
    <source>
        <dbReference type="Proteomes" id="UP001596039"/>
    </source>
</evidence>
<dbReference type="EMBL" id="JBHSMG010000001">
    <property type="protein sequence ID" value="MFC5500907.1"/>
    <property type="molecule type" value="Genomic_DNA"/>
</dbReference>
<accession>A0ABW0NLJ5</accession>
<organism evidence="1 2">
    <name type="scientific">Lysinimonas soli</name>
    <dbReference type="NCBI Taxonomy" id="1074233"/>
    <lineage>
        <taxon>Bacteria</taxon>
        <taxon>Bacillati</taxon>
        <taxon>Actinomycetota</taxon>
        <taxon>Actinomycetes</taxon>
        <taxon>Micrococcales</taxon>
        <taxon>Microbacteriaceae</taxon>
        <taxon>Lysinimonas</taxon>
    </lineage>
</organism>